<proteinExistence type="predicted"/>
<dbReference type="EMBL" id="BARS01027596">
    <property type="protein sequence ID" value="GAF99920.1"/>
    <property type="molecule type" value="Genomic_DNA"/>
</dbReference>
<evidence type="ECO:0000313" key="1">
    <source>
        <dbReference type="EMBL" id="GAF99920.1"/>
    </source>
</evidence>
<protein>
    <submittedName>
        <fullName evidence="1">Uncharacterized protein</fullName>
    </submittedName>
</protein>
<feature type="non-terminal residue" evidence="1">
    <location>
        <position position="80"/>
    </location>
</feature>
<gene>
    <name evidence="1" type="ORF">S01H1_43325</name>
</gene>
<dbReference type="AlphaFoldDB" id="X0VHA3"/>
<organism evidence="1">
    <name type="scientific">marine sediment metagenome</name>
    <dbReference type="NCBI Taxonomy" id="412755"/>
    <lineage>
        <taxon>unclassified sequences</taxon>
        <taxon>metagenomes</taxon>
        <taxon>ecological metagenomes</taxon>
    </lineage>
</organism>
<name>X0VHA3_9ZZZZ</name>
<reference evidence="1" key="1">
    <citation type="journal article" date="2014" name="Front. Microbiol.">
        <title>High frequency of phylogenetically diverse reductive dehalogenase-homologous genes in deep subseafloor sedimentary metagenomes.</title>
        <authorList>
            <person name="Kawai M."/>
            <person name="Futagami T."/>
            <person name="Toyoda A."/>
            <person name="Takaki Y."/>
            <person name="Nishi S."/>
            <person name="Hori S."/>
            <person name="Arai W."/>
            <person name="Tsubouchi T."/>
            <person name="Morono Y."/>
            <person name="Uchiyama I."/>
            <person name="Ito T."/>
            <person name="Fujiyama A."/>
            <person name="Inagaki F."/>
            <person name="Takami H."/>
        </authorList>
    </citation>
    <scope>NUCLEOTIDE SEQUENCE</scope>
    <source>
        <strain evidence="1">Expedition CK06-06</strain>
    </source>
</reference>
<accession>X0VHA3</accession>
<comment type="caution">
    <text evidence="1">The sequence shown here is derived from an EMBL/GenBank/DDBJ whole genome shotgun (WGS) entry which is preliminary data.</text>
</comment>
<sequence length="80" mass="9272">MSFITNITGYKTSKDYERLYELAQLQSVVCITDYSDNLRDICQTLYHDGITELSARGTSYVYARSLDGFVKQCQKNNVEW</sequence>